<comment type="caution">
    <text evidence="3">The sequence shown here is derived from an EMBL/GenBank/DDBJ whole genome shotgun (WGS) entry which is preliminary data.</text>
</comment>
<feature type="signal peptide" evidence="2">
    <location>
        <begin position="1"/>
        <end position="26"/>
    </location>
</feature>
<sequence length="267" mass="27511">MFTRGWGSTRPLAAAGLATMGLLLVACGNDSDAGGGTTTPPPSTPASPTSTPTGGTPSTLAPTQTPSATPTPTGTPSTKPTQPPVETPTPAKPRRLTPSMLLTGGELAKADPKRDWAATDGAASTPICGRSSTRGDNVLGALSRNFANGLDASGGQWLTRYADARTATAAYDNIVATIKSCKAARPAPTHARKLTENRTIALGDATTILRWYDYPLPSDPGSEDGGFPYAVTRKGLVVSVLAFREMGPGVKPANFERITRTAATHLP</sequence>
<keyword evidence="2" id="KW-0732">Signal</keyword>
<evidence type="ECO:0000256" key="1">
    <source>
        <dbReference type="SAM" id="MobiDB-lite"/>
    </source>
</evidence>
<evidence type="ECO:0000313" key="3">
    <source>
        <dbReference type="EMBL" id="TDO54508.1"/>
    </source>
</evidence>
<evidence type="ECO:0000313" key="4">
    <source>
        <dbReference type="Proteomes" id="UP000295388"/>
    </source>
</evidence>
<feature type="chain" id="PRO_5038553854" description="PknH-like protein" evidence="2">
    <location>
        <begin position="27"/>
        <end position="267"/>
    </location>
</feature>
<feature type="region of interest" description="Disordered" evidence="1">
    <location>
        <begin position="32"/>
        <end position="98"/>
    </location>
</feature>
<dbReference type="OrthoDB" id="3826967at2"/>
<dbReference type="Proteomes" id="UP000295388">
    <property type="component" value="Unassembled WGS sequence"/>
</dbReference>
<evidence type="ECO:0008006" key="5">
    <source>
        <dbReference type="Google" id="ProtNLM"/>
    </source>
</evidence>
<protein>
    <recommendedName>
        <fullName evidence="5">PknH-like protein</fullName>
    </recommendedName>
</protein>
<feature type="compositionally biased region" description="Pro residues" evidence="1">
    <location>
        <begin position="81"/>
        <end position="91"/>
    </location>
</feature>
<keyword evidence="4" id="KW-1185">Reference proteome</keyword>
<name>A0A4R6KSQ2_9ACTN</name>
<dbReference type="EMBL" id="SNWQ01000001">
    <property type="protein sequence ID" value="TDO54508.1"/>
    <property type="molecule type" value="Genomic_DNA"/>
</dbReference>
<feature type="compositionally biased region" description="Low complexity" evidence="1">
    <location>
        <begin position="46"/>
        <end position="80"/>
    </location>
</feature>
<proteinExistence type="predicted"/>
<organism evidence="3 4">
    <name type="scientific">Kribbella caucasensis</name>
    <dbReference type="NCBI Taxonomy" id="2512215"/>
    <lineage>
        <taxon>Bacteria</taxon>
        <taxon>Bacillati</taxon>
        <taxon>Actinomycetota</taxon>
        <taxon>Actinomycetes</taxon>
        <taxon>Propionibacteriales</taxon>
        <taxon>Kribbellaceae</taxon>
        <taxon>Kribbella</taxon>
    </lineage>
</organism>
<evidence type="ECO:0000256" key="2">
    <source>
        <dbReference type="SAM" id="SignalP"/>
    </source>
</evidence>
<accession>A0A4R6KSQ2</accession>
<dbReference type="AlphaFoldDB" id="A0A4R6KSQ2"/>
<dbReference type="RefSeq" id="WP_133798090.1">
    <property type="nucleotide sequence ID" value="NZ_SNWQ01000001.1"/>
</dbReference>
<reference evidence="3 4" key="1">
    <citation type="submission" date="2019-03" db="EMBL/GenBank/DDBJ databases">
        <title>Genomic Encyclopedia of Type Strains, Phase III (KMG-III): the genomes of soil and plant-associated and newly described type strains.</title>
        <authorList>
            <person name="Whitman W."/>
        </authorList>
    </citation>
    <scope>NUCLEOTIDE SEQUENCE [LARGE SCALE GENOMIC DNA]</scope>
    <source>
        <strain evidence="3 4">VKM Ac-2527</strain>
    </source>
</reference>
<gene>
    <name evidence="3" type="ORF">EV643_101297</name>
</gene>
<dbReference type="PROSITE" id="PS51257">
    <property type="entry name" value="PROKAR_LIPOPROTEIN"/>
    <property type="match status" value="1"/>
</dbReference>